<accession>C4RAF4</accession>
<evidence type="ECO:0000256" key="1">
    <source>
        <dbReference type="SAM" id="MobiDB-lite"/>
    </source>
</evidence>
<protein>
    <submittedName>
        <fullName evidence="3">Uncharacterized protein</fullName>
    </submittedName>
</protein>
<evidence type="ECO:0000313" key="3">
    <source>
        <dbReference type="EMBL" id="CAV30799.1"/>
    </source>
</evidence>
<keyword evidence="2" id="KW-1133">Transmembrane helix</keyword>
<sequence length="225" mass="23669">MELDIVLKVSAYALLVVVLVMSVFQFTTLGSDTPLGQVLRDIMPIAVTIVALAAGILLATLPEIHRHLIALFKGSDHAADQDLGEDRGQDQNQNISRETLSLASVGRALPLRQPSPSLNEPFPAKSTPGETARPGDAFEKTAAQLCAPNVAADSEINVKPGQPTHHTDIVPVEDLFNGVVSALGSGLGAIIDTGAVTCKPVARAMRQGCKGAFKGLKSTLDFLDN</sequence>
<keyword evidence="2" id="KW-0472">Membrane</keyword>
<dbReference type="EMBL" id="FP102531">
    <property type="protein sequence ID" value="CAV30799.1"/>
    <property type="molecule type" value="Genomic_DNA"/>
</dbReference>
<reference evidence="3" key="1">
    <citation type="journal article" date="2009" name="Environ. Microbiol.">
        <title>Comparative analysis of magnetosome gene clusters in magnetotactic bacteria provides further evidence for horizontal gene transfer.</title>
        <authorList>
            <person name="Jogler C."/>
            <person name="Kube M."/>
            <person name="Schubbe S."/>
            <person name="Ullrich S."/>
            <person name="Teeling H."/>
            <person name="Bazylinski D.A."/>
            <person name="Reinhardt R."/>
            <person name="Schuler D."/>
        </authorList>
    </citation>
    <scope>NUCLEOTIDE SEQUENCE</scope>
    <source>
        <strain evidence="3">Type strain: MV-1</strain>
    </source>
</reference>
<proteinExistence type="predicted"/>
<keyword evidence="2" id="KW-0812">Transmembrane</keyword>
<feature type="transmembrane region" description="Helical" evidence="2">
    <location>
        <begin position="42"/>
        <end position="61"/>
    </location>
</feature>
<dbReference type="AlphaFoldDB" id="C4RAF4"/>
<gene>
    <name evidence="3" type="ORF">mv1g00052</name>
</gene>
<feature type="region of interest" description="Disordered" evidence="1">
    <location>
        <begin position="113"/>
        <end position="135"/>
    </location>
</feature>
<evidence type="ECO:0000256" key="2">
    <source>
        <dbReference type="SAM" id="Phobius"/>
    </source>
</evidence>
<organism evidence="3">
    <name type="scientific">Magnetovibrio blakemorei</name>
    <dbReference type="NCBI Taxonomy" id="28181"/>
    <lineage>
        <taxon>Bacteria</taxon>
        <taxon>Pseudomonadati</taxon>
        <taxon>Pseudomonadota</taxon>
        <taxon>Alphaproteobacteria</taxon>
        <taxon>Rhodospirillales</taxon>
        <taxon>Magnetovibrionaceae</taxon>
        <taxon>Magnetovibrio</taxon>
    </lineage>
</organism>
<name>C4RAF4_9PROT</name>
<feature type="transmembrane region" description="Helical" evidence="2">
    <location>
        <begin position="12"/>
        <end position="30"/>
    </location>
</feature>